<dbReference type="Gene3D" id="3.30.1400.10">
    <property type="entry name" value="ZipA, C-terminal FtsZ-binding domain"/>
    <property type="match status" value="1"/>
</dbReference>
<evidence type="ECO:0000256" key="3">
    <source>
        <dbReference type="SAM" id="MobiDB-lite"/>
    </source>
</evidence>
<dbReference type="InterPro" id="IPR007449">
    <property type="entry name" value="ZipA_FtsZ-bd_C"/>
</dbReference>
<feature type="domain" description="ZipA C-terminal FtsZ-binding" evidence="5">
    <location>
        <begin position="234"/>
        <end position="352"/>
    </location>
</feature>
<feature type="region of interest" description="Disordered" evidence="3">
    <location>
        <begin position="66"/>
        <end position="101"/>
    </location>
</feature>
<keyword evidence="1" id="KW-0131">Cell cycle</keyword>
<accession>A0ABY1PV35</accession>
<dbReference type="SUPFAM" id="SSF64383">
    <property type="entry name" value="Cell-division protein ZipA, C-terminal domain"/>
    <property type="match status" value="1"/>
</dbReference>
<keyword evidence="4" id="KW-1133">Transmembrane helix</keyword>
<evidence type="ECO:0000259" key="5">
    <source>
        <dbReference type="SMART" id="SM00771"/>
    </source>
</evidence>
<evidence type="ECO:0000256" key="4">
    <source>
        <dbReference type="SAM" id="Phobius"/>
    </source>
</evidence>
<name>A0ABY1PV35_9BURK</name>
<feature type="compositionally biased region" description="Low complexity" evidence="3">
    <location>
        <begin position="81"/>
        <end position="92"/>
    </location>
</feature>
<keyword evidence="7" id="KW-1185">Reference proteome</keyword>
<dbReference type="Pfam" id="PF04354">
    <property type="entry name" value="ZipA_C"/>
    <property type="match status" value="1"/>
</dbReference>
<evidence type="ECO:0000256" key="1">
    <source>
        <dbReference type="RuleBase" id="RU003612"/>
    </source>
</evidence>
<proteinExistence type="inferred from homology"/>
<sequence length="376" mass="40495">MTDLQASLIAIGIAIVVGVISYNKWQEYKTRKTVERAFSNDQHDVLMHGEHAPAQERRVEPGFAEQAGHAEPPGHPEHLPPEAGAGPLLDDVPAPPAPEPTAMQETVLHAPRLDLPVDQLIDCTIALGLESPLRGDRVLPVTHTLRHVGNKPVHFIGLADDGHWEALAHGRTYTMLQAGIQLASRTSALNEIEYSEFVSRLRQVADELGAECDVPDMTRIVSIARGLHQFVAEYGAQLSVNVQSNRAPWQISTLLAALTRQGFELRPDGRLIMPDGDGGTLFSISTNAGGGDETTSRLTLLLDVALVAAARDGYGAMISCARSLATRLDGTVVDDSSQPLTDDTLAEIATQVQAFYGDMENSEIPAGSTRALRLFA</sequence>
<dbReference type="RefSeq" id="WP_283440845.1">
    <property type="nucleotide sequence ID" value="NZ_FXUL01000002.1"/>
</dbReference>
<keyword evidence="1 6" id="KW-0132">Cell division</keyword>
<dbReference type="SMART" id="SM00771">
    <property type="entry name" value="ZipA_C"/>
    <property type="match status" value="1"/>
</dbReference>
<evidence type="ECO:0000256" key="2">
    <source>
        <dbReference type="RuleBase" id="RU003613"/>
    </source>
</evidence>
<keyword evidence="2" id="KW-1003">Cell membrane</keyword>
<evidence type="ECO:0000313" key="6">
    <source>
        <dbReference type="EMBL" id="SMP47431.1"/>
    </source>
</evidence>
<keyword evidence="2 4" id="KW-0812">Transmembrane</keyword>
<comment type="caution">
    <text evidence="6">The sequence shown here is derived from an EMBL/GenBank/DDBJ whole genome shotgun (WGS) entry which is preliminary data.</text>
</comment>
<feature type="transmembrane region" description="Helical" evidence="4">
    <location>
        <begin position="6"/>
        <end position="23"/>
    </location>
</feature>
<protein>
    <recommendedName>
        <fullName evidence="1">Cell division protein ZipA</fullName>
    </recommendedName>
</protein>
<gene>
    <name evidence="6" type="ORF">SAMN06295970_10233</name>
</gene>
<dbReference type="GO" id="GO:0051301">
    <property type="term" value="P:cell division"/>
    <property type="evidence" value="ECO:0007669"/>
    <property type="project" value="UniProtKB-KW"/>
</dbReference>
<organism evidence="6 7">
    <name type="scientific">Noviherbaspirillum suwonense</name>
    <dbReference type="NCBI Taxonomy" id="1224511"/>
    <lineage>
        <taxon>Bacteria</taxon>
        <taxon>Pseudomonadati</taxon>
        <taxon>Pseudomonadota</taxon>
        <taxon>Betaproteobacteria</taxon>
        <taxon>Burkholderiales</taxon>
        <taxon>Oxalobacteraceae</taxon>
        <taxon>Noviherbaspirillum</taxon>
    </lineage>
</organism>
<dbReference type="Proteomes" id="UP001158049">
    <property type="component" value="Unassembled WGS sequence"/>
</dbReference>
<comment type="subcellular location">
    <subcellularLocation>
        <location evidence="2">Cell inner membrane</location>
        <topology evidence="2">Single-pass type I membrane protein</topology>
    </subcellularLocation>
</comment>
<dbReference type="InterPro" id="IPR036765">
    <property type="entry name" value="ZipA_FtsZ-bd_C_sf"/>
</dbReference>
<dbReference type="EMBL" id="FXUL01000002">
    <property type="protein sequence ID" value="SMP47431.1"/>
    <property type="molecule type" value="Genomic_DNA"/>
</dbReference>
<reference evidence="6 7" key="1">
    <citation type="submission" date="2017-05" db="EMBL/GenBank/DDBJ databases">
        <authorList>
            <person name="Varghese N."/>
            <person name="Submissions S."/>
        </authorList>
    </citation>
    <scope>NUCLEOTIDE SEQUENCE [LARGE SCALE GENOMIC DNA]</scope>
    <source>
        <strain evidence="6 7">DSM 26001</strain>
    </source>
</reference>
<keyword evidence="2 4" id="KW-0472">Membrane</keyword>
<keyword evidence="2" id="KW-0997">Cell inner membrane</keyword>
<comment type="similarity">
    <text evidence="1">Belongs to the ZipA family.</text>
</comment>
<comment type="function">
    <text evidence="1">Essential cell division protein that stabilizes the FtsZ protofilaments by cross-linking them and that serves as a cytoplasmic membrane anchor for the Z ring. Also required for the recruitment to the septal ring of downstream cell division proteins.</text>
</comment>
<evidence type="ECO:0000313" key="7">
    <source>
        <dbReference type="Proteomes" id="UP001158049"/>
    </source>
</evidence>